<keyword evidence="4 11" id="KW-0479">Metal-binding</keyword>
<dbReference type="PANTHER" id="PTHR36447:SF2">
    <property type="entry name" value="BETA-GALACTOSIDASE YESZ"/>
    <property type="match status" value="1"/>
</dbReference>
<dbReference type="InterPro" id="IPR017853">
    <property type="entry name" value="GH"/>
</dbReference>
<dbReference type="PANTHER" id="PTHR36447">
    <property type="entry name" value="BETA-GALACTOSIDASE GANA"/>
    <property type="match status" value="1"/>
</dbReference>
<evidence type="ECO:0000256" key="1">
    <source>
        <dbReference type="ARBA" id="ARBA00001412"/>
    </source>
</evidence>
<feature type="active site" description="Nucleophile" evidence="9">
    <location>
        <position position="333"/>
    </location>
</feature>
<keyword evidence="6 11" id="KW-0862">Zinc</keyword>
<organism evidence="14 15">
    <name type="scientific">Paenibacillus antri</name>
    <dbReference type="NCBI Taxonomy" id="2582848"/>
    <lineage>
        <taxon>Bacteria</taxon>
        <taxon>Bacillati</taxon>
        <taxon>Bacillota</taxon>
        <taxon>Bacilli</taxon>
        <taxon>Bacillales</taxon>
        <taxon>Paenibacillaceae</taxon>
        <taxon>Paenibacillus</taxon>
    </lineage>
</organism>
<feature type="binding site" evidence="10">
    <location>
        <position position="135"/>
    </location>
    <ligand>
        <name>substrate</name>
    </ligand>
</feature>
<evidence type="ECO:0000256" key="9">
    <source>
        <dbReference type="PIRSR" id="PIRSR001084-1"/>
    </source>
</evidence>
<feature type="domain" description="Beta-galactosidase trimerisation" evidence="13">
    <location>
        <begin position="423"/>
        <end position="624"/>
    </location>
</feature>
<evidence type="ECO:0000313" key="14">
    <source>
        <dbReference type="EMBL" id="TLS52595.1"/>
    </source>
</evidence>
<dbReference type="Pfam" id="PF02449">
    <property type="entry name" value="Glyco_hydro_42"/>
    <property type="match status" value="1"/>
</dbReference>
<evidence type="ECO:0000259" key="12">
    <source>
        <dbReference type="Pfam" id="PF02449"/>
    </source>
</evidence>
<dbReference type="Gene3D" id="3.40.50.880">
    <property type="match status" value="1"/>
</dbReference>
<dbReference type="Gene3D" id="3.20.20.80">
    <property type="entry name" value="Glycosidases"/>
    <property type="match status" value="1"/>
</dbReference>
<dbReference type="GO" id="GO:0009341">
    <property type="term" value="C:beta-galactosidase complex"/>
    <property type="evidence" value="ECO:0007669"/>
    <property type="project" value="InterPro"/>
</dbReference>
<feature type="active site" description="Proton donor" evidence="9">
    <location>
        <position position="174"/>
    </location>
</feature>
<comment type="similarity">
    <text evidence="2 8">Belongs to the glycosyl hydrolase 42 family.</text>
</comment>
<dbReference type="GO" id="GO:0004565">
    <property type="term" value="F:beta-galactosidase activity"/>
    <property type="evidence" value="ECO:0007669"/>
    <property type="project" value="UniProtKB-EC"/>
</dbReference>
<evidence type="ECO:0000256" key="4">
    <source>
        <dbReference type="ARBA" id="ARBA00022723"/>
    </source>
</evidence>
<name>A0A5R9GLD5_9BACL</name>
<feature type="binding site" evidence="11">
    <location>
        <position position="139"/>
    </location>
    <ligand>
        <name>Zn(2+)</name>
        <dbReference type="ChEBI" id="CHEBI:29105"/>
    </ligand>
</feature>
<accession>A0A5R9GLD5</accession>
<dbReference type="CDD" id="cd03143">
    <property type="entry name" value="A4_beta-galactosidase_middle_domain"/>
    <property type="match status" value="1"/>
</dbReference>
<feature type="domain" description="Glycoside hydrolase family 42 N-terminal" evidence="12">
    <location>
        <begin position="38"/>
        <end position="410"/>
    </location>
</feature>
<dbReference type="AlphaFoldDB" id="A0A5R9GLD5"/>
<feature type="binding site" evidence="11">
    <location>
        <position position="188"/>
    </location>
    <ligand>
        <name>Zn(2+)</name>
        <dbReference type="ChEBI" id="CHEBI:29105"/>
    </ligand>
</feature>
<comment type="catalytic activity">
    <reaction evidence="1 8">
        <text>Hydrolysis of terminal non-reducing beta-D-galactose residues in beta-D-galactosides.</text>
        <dbReference type="EC" id="3.2.1.23"/>
    </reaction>
</comment>
<dbReference type="InterPro" id="IPR029062">
    <property type="entry name" value="Class_I_gatase-like"/>
</dbReference>
<keyword evidence="7 8" id="KW-0326">Glycosidase</keyword>
<dbReference type="SUPFAM" id="SSF52317">
    <property type="entry name" value="Class I glutamine amidotransferase-like"/>
    <property type="match status" value="1"/>
</dbReference>
<evidence type="ECO:0000256" key="6">
    <source>
        <dbReference type="ARBA" id="ARBA00022833"/>
    </source>
</evidence>
<evidence type="ECO:0000256" key="2">
    <source>
        <dbReference type="ARBA" id="ARBA00005940"/>
    </source>
</evidence>
<sequence>MERFHQQINDIVGTHPRPFAVGDRLALREREGMYFGACYYPEQWPEERWATDAKLMREAGFNVVRIGEFAWNDFEPREGAFDFDWLDRCLALLANEGIRVILGTPTASPPKWIMDRHPELYKRDMYGHVRGFGTRMHYCFNGTEYLPYVRRVVGAMAARYKDHPSVVGWQIDNEFGCSDTTWCYCDRCKVAFQRWLRSKYGTIEAVNEAWGTVVWNNRYASFEEIETPKLTVYQLHNPGLQLDFRRFSSDAVRDFMNVQVELLRAAAPGQPITHNMMGTFNEIDYYKMSETLDVAGLDLYPNFPHNEPINPYTPALFHDATRGFKHANYWVLEHQSGTPGGNILKETPKPGELRRWTYQSIARGADAVVYFRWRTATFGAEEYWHGILQHSGVPGRKFEEVRRIGEEVARLAPHLEGTTVRNDVAIVRSFDNDWAFAIQPHAPGYEYLRQVRNYHRYFVECGAGVDVVSPDADFGAYRVVILPNLAIVDDALVGKISRFVEAGGAAVLDFRAGSKQPDNRMRAEVLPGPFKPLLGIAIDDYGIIPLDRKQRVAFEGDGTECEASVWYDVIEPNDAETVASFASDYFAGAPAITRRRHGRGLAYYVGTELDRAGVRKLLDAVLTAQGATPDWTVDHPEVEVSVRSDGGRRVTFAINHASVPVPIRPPAGSVDLLAAEPGAACPEEELLQPNDVFVFLQED</sequence>
<dbReference type="Pfam" id="PF08532">
    <property type="entry name" value="Glyco_hydro_42M"/>
    <property type="match status" value="1"/>
</dbReference>
<evidence type="ECO:0000256" key="11">
    <source>
        <dbReference type="PIRSR" id="PIRSR001084-3"/>
    </source>
</evidence>
<evidence type="ECO:0000256" key="10">
    <source>
        <dbReference type="PIRSR" id="PIRSR001084-2"/>
    </source>
</evidence>
<dbReference type="InterPro" id="IPR013738">
    <property type="entry name" value="Beta_galactosidase_Trimer"/>
</dbReference>
<dbReference type="PIRSF" id="PIRSF001084">
    <property type="entry name" value="B-galactosidase"/>
    <property type="match status" value="1"/>
</dbReference>
<dbReference type="EMBL" id="VCIW01000004">
    <property type="protein sequence ID" value="TLS52595.1"/>
    <property type="molecule type" value="Genomic_DNA"/>
</dbReference>
<protein>
    <recommendedName>
        <fullName evidence="3 8">Beta-galactosidase</fullName>
        <shortName evidence="8">Beta-gal</shortName>
        <ecNumber evidence="3 8">3.2.1.23</ecNumber>
    </recommendedName>
</protein>
<gene>
    <name evidence="14" type="ORF">FE782_08135</name>
</gene>
<dbReference type="SUPFAM" id="SSF51445">
    <property type="entry name" value="(Trans)glycosidases"/>
    <property type="match status" value="1"/>
</dbReference>
<dbReference type="InterPro" id="IPR013529">
    <property type="entry name" value="Glyco_hydro_42_N"/>
</dbReference>
<proteinExistence type="inferred from homology"/>
<evidence type="ECO:0000256" key="8">
    <source>
        <dbReference type="PIRNR" id="PIRNR001084"/>
    </source>
</evidence>
<feature type="binding site" evidence="11">
    <location>
        <position position="183"/>
    </location>
    <ligand>
        <name>Zn(2+)</name>
        <dbReference type="ChEBI" id="CHEBI:29105"/>
    </ligand>
</feature>
<evidence type="ECO:0000256" key="7">
    <source>
        <dbReference type="ARBA" id="ARBA00023295"/>
    </source>
</evidence>
<dbReference type="Proteomes" id="UP000309676">
    <property type="component" value="Unassembled WGS sequence"/>
</dbReference>
<evidence type="ECO:0000256" key="3">
    <source>
        <dbReference type="ARBA" id="ARBA00012756"/>
    </source>
</evidence>
<dbReference type="GO" id="GO:0005975">
    <property type="term" value="P:carbohydrate metabolic process"/>
    <property type="evidence" value="ECO:0007669"/>
    <property type="project" value="InterPro"/>
</dbReference>
<feature type="binding site" evidence="10">
    <location>
        <position position="173"/>
    </location>
    <ligand>
        <name>substrate</name>
    </ligand>
</feature>
<reference evidence="14 15" key="1">
    <citation type="submission" date="2019-05" db="EMBL/GenBank/DDBJ databases">
        <authorList>
            <person name="Narsing Rao M.P."/>
            <person name="Li W.J."/>
        </authorList>
    </citation>
    <scope>NUCLEOTIDE SEQUENCE [LARGE SCALE GENOMIC DNA]</scope>
    <source>
        <strain evidence="14 15">SYSU_K30003</strain>
    </source>
</reference>
<keyword evidence="5 8" id="KW-0378">Hydrolase</keyword>
<comment type="caution">
    <text evidence="14">The sequence shown here is derived from an EMBL/GenBank/DDBJ whole genome shotgun (WGS) entry which is preliminary data.</text>
</comment>
<keyword evidence="15" id="KW-1185">Reference proteome</keyword>
<dbReference type="InterPro" id="IPR003476">
    <property type="entry name" value="Glyco_hydro_42"/>
</dbReference>
<dbReference type="GO" id="GO:0046872">
    <property type="term" value="F:metal ion binding"/>
    <property type="evidence" value="ECO:0007669"/>
    <property type="project" value="UniProtKB-KW"/>
</dbReference>
<dbReference type="EC" id="3.2.1.23" evidence="3 8"/>
<evidence type="ECO:0000256" key="5">
    <source>
        <dbReference type="ARBA" id="ARBA00022801"/>
    </source>
</evidence>
<feature type="binding site" evidence="11">
    <location>
        <position position="185"/>
    </location>
    <ligand>
        <name>Zn(2+)</name>
        <dbReference type="ChEBI" id="CHEBI:29105"/>
    </ligand>
</feature>
<evidence type="ECO:0000313" key="15">
    <source>
        <dbReference type="Proteomes" id="UP000309676"/>
    </source>
</evidence>
<evidence type="ECO:0000259" key="13">
    <source>
        <dbReference type="Pfam" id="PF08532"/>
    </source>
</evidence>